<keyword evidence="3" id="KW-1185">Reference proteome</keyword>
<organism evidence="2 3">
    <name type="scientific">Acinetobacter silvestris</name>
    <dbReference type="NCBI Taxonomy" id="1977882"/>
    <lineage>
        <taxon>Bacteria</taxon>
        <taxon>Pseudomonadati</taxon>
        <taxon>Pseudomonadota</taxon>
        <taxon>Gammaproteobacteria</taxon>
        <taxon>Moraxellales</taxon>
        <taxon>Moraxellaceae</taxon>
        <taxon>Acinetobacter</taxon>
    </lineage>
</organism>
<feature type="signal peptide" evidence="1">
    <location>
        <begin position="1"/>
        <end position="19"/>
    </location>
</feature>
<protein>
    <recommendedName>
        <fullName evidence="4">DUF2845 domain-containing protein</fullName>
    </recommendedName>
</protein>
<accession>A0A1Y3CET6</accession>
<name>A0A1Y3CET6_9GAMM</name>
<dbReference type="Proteomes" id="UP000242765">
    <property type="component" value="Unassembled WGS sequence"/>
</dbReference>
<dbReference type="EMBL" id="NEGB01000004">
    <property type="protein sequence ID" value="OTG65597.1"/>
    <property type="molecule type" value="Genomic_DNA"/>
</dbReference>
<gene>
    <name evidence="2" type="ORF">B9T28_09115</name>
</gene>
<evidence type="ECO:0008006" key="4">
    <source>
        <dbReference type="Google" id="ProtNLM"/>
    </source>
</evidence>
<reference evidence="2 3" key="1">
    <citation type="submission" date="2017-04" db="EMBL/GenBank/DDBJ databases">
        <title>High diversity of culturable Acinetobacter species in natural soil and water ecosystems.</title>
        <authorList>
            <person name="Nemec A."/>
            <person name="Radolfova-Krizova L."/>
        </authorList>
    </citation>
    <scope>NUCLEOTIDE SEQUENCE [LARGE SCALE GENOMIC DNA]</scope>
    <source>
        <strain evidence="2 3">ANC 4999</strain>
    </source>
</reference>
<dbReference type="AlphaFoldDB" id="A0A1Y3CET6"/>
<evidence type="ECO:0000256" key="1">
    <source>
        <dbReference type="SAM" id="SignalP"/>
    </source>
</evidence>
<keyword evidence="1" id="KW-0732">Signal</keyword>
<dbReference type="RefSeq" id="WP_086203660.1">
    <property type="nucleotide sequence ID" value="NZ_NEGB01000004.1"/>
</dbReference>
<feature type="chain" id="PRO_5012486199" description="DUF2845 domain-containing protein" evidence="1">
    <location>
        <begin position="20"/>
        <end position="99"/>
    </location>
</feature>
<proteinExistence type="predicted"/>
<evidence type="ECO:0000313" key="2">
    <source>
        <dbReference type="EMBL" id="OTG65597.1"/>
    </source>
</evidence>
<comment type="caution">
    <text evidence="2">The sequence shown here is derived from an EMBL/GenBank/DDBJ whole genome shotgun (WGS) entry which is preliminary data.</text>
</comment>
<sequence>MKSILIFFLSLTCSSLLFAANETDTLRTANGQLVTIGDSYTKLIDRMDQSPLSMSSYEWKEGKNSYTAMDYIYQIENTIYTVTVVNNQVKKIEWINKDI</sequence>
<evidence type="ECO:0000313" key="3">
    <source>
        <dbReference type="Proteomes" id="UP000242765"/>
    </source>
</evidence>
<dbReference type="OrthoDB" id="6713081at2"/>